<feature type="region of interest" description="Disordered" evidence="14">
    <location>
        <begin position="239"/>
        <end position="348"/>
    </location>
</feature>
<dbReference type="GO" id="GO:0005634">
    <property type="term" value="C:nucleus"/>
    <property type="evidence" value="ECO:0007669"/>
    <property type="project" value="TreeGrafter"/>
</dbReference>
<name>A0A6S7HKP7_PARCT</name>
<feature type="compositionally biased region" description="Polar residues" evidence="14">
    <location>
        <begin position="513"/>
        <end position="530"/>
    </location>
</feature>
<dbReference type="SUPFAM" id="SSF56112">
    <property type="entry name" value="Protein kinase-like (PK-like)"/>
    <property type="match status" value="1"/>
</dbReference>
<evidence type="ECO:0000256" key="3">
    <source>
        <dbReference type="ARBA" id="ARBA00012513"/>
    </source>
</evidence>
<dbReference type="OrthoDB" id="20134at2759"/>
<dbReference type="PROSITE" id="PS50011">
    <property type="entry name" value="PROTEIN_KINASE_DOM"/>
    <property type="match status" value="1"/>
</dbReference>
<dbReference type="Gene3D" id="2.10.110.10">
    <property type="entry name" value="Cysteine Rich Protein"/>
    <property type="match status" value="2"/>
</dbReference>
<dbReference type="SUPFAM" id="SSF57716">
    <property type="entry name" value="Glucocorticoid receptor-like (DNA-binding domain)"/>
    <property type="match status" value="2"/>
</dbReference>
<dbReference type="PROSITE" id="PS00107">
    <property type="entry name" value="PROTEIN_KINASE_ATP"/>
    <property type="match status" value="1"/>
</dbReference>
<evidence type="ECO:0000256" key="4">
    <source>
        <dbReference type="ARBA" id="ARBA00022490"/>
    </source>
</evidence>
<evidence type="ECO:0000256" key="2">
    <source>
        <dbReference type="ARBA" id="ARBA00005843"/>
    </source>
</evidence>
<dbReference type="Gene3D" id="3.30.200.20">
    <property type="entry name" value="Phosphorylase Kinase, domain 1"/>
    <property type="match status" value="1"/>
</dbReference>
<dbReference type="FunFam" id="3.30.200.20:FF:000038">
    <property type="entry name" value="LIM domain kinase 2"/>
    <property type="match status" value="1"/>
</dbReference>
<evidence type="ECO:0000256" key="9">
    <source>
        <dbReference type="ARBA" id="ARBA00022741"/>
    </source>
</evidence>
<organism evidence="15 16">
    <name type="scientific">Paramuricea clavata</name>
    <name type="common">Red gorgonian</name>
    <name type="synonym">Violescent sea-whip</name>
    <dbReference type="NCBI Taxonomy" id="317549"/>
    <lineage>
        <taxon>Eukaryota</taxon>
        <taxon>Metazoa</taxon>
        <taxon>Cnidaria</taxon>
        <taxon>Anthozoa</taxon>
        <taxon>Octocorallia</taxon>
        <taxon>Malacalcyonacea</taxon>
        <taxon>Plexauridae</taxon>
        <taxon>Paramuricea</taxon>
    </lineage>
</organism>
<dbReference type="PROSITE" id="PS50106">
    <property type="entry name" value="PDZ"/>
    <property type="match status" value="1"/>
</dbReference>
<dbReference type="PANTHER" id="PTHR46485:SF4">
    <property type="entry name" value="LIM DOMAIN KINASE 1"/>
    <property type="match status" value="1"/>
</dbReference>
<comment type="subcellular location">
    <subcellularLocation>
        <location evidence="1">Cytoplasm</location>
    </subcellularLocation>
</comment>
<dbReference type="Pfam" id="PF00069">
    <property type="entry name" value="Pkinase"/>
    <property type="match status" value="1"/>
</dbReference>
<evidence type="ECO:0000256" key="1">
    <source>
        <dbReference type="ARBA" id="ARBA00004496"/>
    </source>
</evidence>
<evidence type="ECO:0000256" key="14">
    <source>
        <dbReference type="SAM" id="MobiDB-lite"/>
    </source>
</evidence>
<dbReference type="AlphaFoldDB" id="A0A6S7HKP7"/>
<evidence type="ECO:0000313" key="15">
    <source>
        <dbReference type="EMBL" id="CAB4004377.1"/>
    </source>
</evidence>
<dbReference type="CDD" id="cd09365">
    <property type="entry name" value="LIM2_LIMK"/>
    <property type="match status" value="1"/>
</dbReference>
<dbReference type="InterPro" id="IPR001781">
    <property type="entry name" value="Znf_LIM"/>
</dbReference>
<comment type="caution">
    <text evidence="15">The sequence shown here is derived from an EMBL/GenBank/DDBJ whole genome shotgun (WGS) entry which is preliminary data.</text>
</comment>
<protein>
    <recommendedName>
        <fullName evidence="3">non-specific serine/threonine protein kinase</fullName>
        <ecNumber evidence="3">2.7.11.1</ecNumber>
    </recommendedName>
</protein>
<keyword evidence="7" id="KW-0479">Metal-binding</keyword>
<dbReference type="InterPro" id="IPR017441">
    <property type="entry name" value="Protein_kinase_ATP_BS"/>
</dbReference>
<accession>A0A6S7HKP7</accession>
<keyword evidence="13" id="KW-0440">LIM domain</keyword>
<dbReference type="Pfam" id="PF00412">
    <property type="entry name" value="LIM"/>
    <property type="match status" value="2"/>
</dbReference>
<dbReference type="GO" id="GO:0004674">
    <property type="term" value="F:protein serine/threonine kinase activity"/>
    <property type="evidence" value="ECO:0007669"/>
    <property type="project" value="UniProtKB-KW"/>
</dbReference>
<dbReference type="GO" id="GO:0005737">
    <property type="term" value="C:cytoplasm"/>
    <property type="evidence" value="ECO:0007669"/>
    <property type="project" value="UniProtKB-SubCell"/>
</dbReference>
<dbReference type="InterPro" id="IPR011009">
    <property type="entry name" value="Kinase-like_dom_sf"/>
</dbReference>
<evidence type="ECO:0000256" key="13">
    <source>
        <dbReference type="ARBA" id="ARBA00023038"/>
    </source>
</evidence>
<dbReference type="SMART" id="SM00132">
    <property type="entry name" value="LIM"/>
    <property type="match status" value="2"/>
</dbReference>
<dbReference type="PANTHER" id="PTHR46485">
    <property type="entry name" value="LIM DOMAIN KINASE 1"/>
    <property type="match status" value="1"/>
</dbReference>
<evidence type="ECO:0000313" key="16">
    <source>
        <dbReference type="Proteomes" id="UP001152795"/>
    </source>
</evidence>
<dbReference type="GO" id="GO:0046872">
    <property type="term" value="F:metal ion binding"/>
    <property type="evidence" value="ECO:0007669"/>
    <property type="project" value="UniProtKB-KW"/>
</dbReference>
<keyword evidence="4" id="KW-0963">Cytoplasm</keyword>
<evidence type="ECO:0000256" key="11">
    <source>
        <dbReference type="ARBA" id="ARBA00022833"/>
    </source>
</evidence>
<sequence>MSAMEAVNCSGCKFPIQKDVHSALGLKWHRNCFRCSECLSTIPLHYMPRDNVLYCKKDYILKFGEHCQRCVKQITGPVMVAGEQKYHTECFVCTKCLKFIGYGDEYMLVERHNLYCNDCYKHSILPAISTPVSKLGRCHTIQHINLAPTPVGRRKFSVLIEKANNINKLLRSAASLAQNGERRSFIAIENVDASSELKARGVQSGDKVLEVNDIMVTDATVEKLSQIISNPQRVQTLTIERNTANQPPPLEINQPTKPDTIKSPITRSPVGRHPSLDLIGSPNYDQKFKRHHMPWEEDTFENEDSNSTDRKTRKKPERANSLPRSNSTDNNNVMKCNSPLHRSQSMKAEAGQVFRPSDLIVGEVIGKGFFGQVSKVVHRGTGKVMVLKELIRCDVTAQKQFIKEVTLLKTLEHPNVLKFIGILYKNKVLSFIAEYITGGTLRGILKDQSRDLSWSQRVKFAKDIALGMDYLHKMNVIHRDLKSKNCLARKDEGMTIVVADFGLAGIMSINEEQTNGRDQNNNGNKHSNLLSARPPPPKKRTTVVGSPYWMAPEMLNGNAYDERVDIFSFGIIVCEIISRVKANPDFIPRTKAFGLDEPSFEGKFCESCPKSFFQIACLCCDLDPSARPTFSSLSHWLEALLVHLEVGMPLPSDVAYSLLPKSLKTSVVIDAKETDLAR</sequence>
<dbReference type="InterPro" id="IPR050940">
    <property type="entry name" value="Actin_reg-Ser/Thr_kinase"/>
</dbReference>
<feature type="compositionally biased region" description="Polar residues" evidence="14">
    <location>
        <begin position="322"/>
        <end position="346"/>
    </location>
</feature>
<dbReference type="Gene3D" id="2.30.42.10">
    <property type="match status" value="1"/>
</dbReference>
<dbReference type="Pfam" id="PF00595">
    <property type="entry name" value="PDZ"/>
    <property type="match status" value="1"/>
</dbReference>
<evidence type="ECO:0000256" key="7">
    <source>
        <dbReference type="ARBA" id="ARBA00022723"/>
    </source>
</evidence>
<keyword evidence="10 15" id="KW-0418">Kinase</keyword>
<dbReference type="SUPFAM" id="SSF50156">
    <property type="entry name" value="PDZ domain-like"/>
    <property type="match status" value="1"/>
</dbReference>
<gene>
    <name evidence="15" type="ORF">PACLA_8A047214</name>
</gene>
<keyword evidence="12" id="KW-0067">ATP-binding</keyword>
<keyword evidence="9" id="KW-0547">Nucleotide-binding</keyword>
<dbReference type="PROSITE" id="PS50023">
    <property type="entry name" value="LIM_DOMAIN_2"/>
    <property type="match status" value="2"/>
</dbReference>
<dbReference type="PROSITE" id="PS00478">
    <property type="entry name" value="LIM_DOMAIN_1"/>
    <property type="match status" value="2"/>
</dbReference>
<dbReference type="EMBL" id="CACRXK020004889">
    <property type="protein sequence ID" value="CAB4004377.1"/>
    <property type="molecule type" value="Genomic_DNA"/>
</dbReference>
<evidence type="ECO:0000256" key="5">
    <source>
        <dbReference type="ARBA" id="ARBA00022527"/>
    </source>
</evidence>
<keyword evidence="8" id="KW-0677">Repeat</keyword>
<evidence type="ECO:0000256" key="6">
    <source>
        <dbReference type="ARBA" id="ARBA00022679"/>
    </source>
</evidence>
<dbReference type="Proteomes" id="UP001152795">
    <property type="component" value="Unassembled WGS sequence"/>
</dbReference>
<dbReference type="GO" id="GO:0030036">
    <property type="term" value="P:actin cytoskeleton organization"/>
    <property type="evidence" value="ECO:0007669"/>
    <property type="project" value="TreeGrafter"/>
</dbReference>
<proteinExistence type="inferred from homology"/>
<dbReference type="Gene3D" id="1.10.510.10">
    <property type="entry name" value="Transferase(Phosphotransferase) domain 1"/>
    <property type="match status" value="1"/>
</dbReference>
<dbReference type="InterPro" id="IPR036034">
    <property type="entry name" value="PDZ_sf"/>
</dbReference>
<dbReference type="SMART" id="SM00220">
    <property type="entry name" value="S_TKc"/>
    <property type="match status" value="1"/>
</dbReference>
<keyword evidence="5" id="KW-0723">Serine/threonine-protein kinase</keyword>
<reference evidence="15" key="1">
    <citation type="submission" date="2020-04" db="EMBL/GenBank/DDBJ databases">
        <authorList>
            <person name="Alioto T."/>
            <person name="Alioto T."/>
            <person name="Gomez Garrido J."/>
        </authorList>
    </citation>
    <scope>NUCLEOTIDE SEQUENCE</scope>
    <source>
        <strain evidence="15">A484AB</strain>
    </source>
</reference>
<dbReference type="InterPro" id="IPR001478">
    <property type="entry name" value="PDZ"/>
</dbReference>
<dbReference type="InterPro" id="IPR000719">
    <property type="entry name" value="Prot_kinase_dom"/>
</dbReference>
<feature type="compositionally biased region" description="Acidic residues" evidence="14">
    <location>
        <begin position="296"/>
        <end position="306"/>
    </location>
</feature>
<comment type="similarity">
    <text evidence="2">Belongs to the protein kinase superfamily. TKL Ser/Thr protein kinase family.</text>
</comment>
<evidence type="ECO:0000256" key="8">
    <source>
        <dbReference type="ARBA" id="ARBA00022737"/>
    </source>
</evidence>
<feature type="region of interest" description="Disordered" evidence="14">
    <location>
        <begin position="513"/>
        <end position="541"/>
    </location>
</feature>
<evidence type="ECO:0000256" key="12">
    <source>
        <dbReference type="ARBA" id="ARBA00022840"/>
    </source>
</evidence>
<dbReference type="EC" id="2.7.11.1" evidence="3"/>
<keyword evidence="16" id="KW-1185">Reference proteome</keyword>
<keyword evidence="6" id="KW-0808">Transferase</keyword>
<keyword evidence="11" id="KW-0862">Zinc</keyword>
<dbReference type="GO" id="GO:0005524">
    <property type="term" value="F:ATP binding"/>
    <property type="evidence" value="ECO:0007669"/>
    <property type="project" value="UniProtKB-UniRule"/>
</dbReference>
<evidence type="ECO:0000256" key="10">
    <source>
        <dbReference type="ARBA" id="ARBA00022777"/>
    </source>
</evidence>